<comment type="caution">
    <text evidence="13">The sequence shown here is derived from an EMBL/GenBank/DDBJ whole genome shotgun (WGS) entry which is preliminary data.</text>
</comment>
<evidence type="ECO:0000256" key="11">
    <source>
        <dbReference type="SAM" id="Phobius"/>
    </source>
</evidence>
<keyword evidence="7" id="KW-0406">Ion transport</keyword>
<feature type="transmembrane region" description="Helical" evidence="11">
    <location>
        <begin position="449"/>
        <end position="467"/>
    </location>
</feature>
<gene>
    <name evidence="13" type="ORF">BDFB_010609</name>
</gene>
<comment type="subcellular location">
    <subcellularLocation>
        <location evidence="1">Membrane</location>
        <topology evidence="1">Multi-pass membrane protein</topology>
    </subcellularLocation>
</comment>
<evidence type="ECO:0000256" key="8">
    <source>
        <dbReference type="ARBA" id="ARBA00023136"/>
    </source>
</evidence>
<evidence type="ECO:0000313" key="14">
    <source>
        <dbReference type="Proteomes" id="UP000292052"/>
    </source>
</evidence>
<dbReference type="InterPro" id="IPR002153">
    <property type="entry name" value="TRPC_channel"/>
</dbReference>
<evidence type="ECO:0000256" key="7">
    <source>
        <dbReference type="ARBA" id="ARBA00023065"/>
    </source>
</evidence>
<feature type="non-terminal residue" evidence="13">
    <location>
        <position position="819"/>
    </location>
</feature>
<evidence type="ECO:0000256" key="3">
    <source>
        <dbReference type="ARBA" id="ARBA00022692"/>
    </source>
</evidence>
<evidence type="ECO:0000256" key="5">
    <source>
        <dbReference type="ARBA" id="ARBA00022989"/>
    </source>
</evidence>
<dbReference type="Pfam" id="PF00520">
    <property type="entry name" value="Ion_trans"/>
    <property type="match status" value="1"/>
</dbReference>
<organism evidence="13 14">
    <name type="scientific">Asbolus verrucosus</name>
    <name type="common">Desert ironclad beetle</name>
    <dbReference type="NCBI Taxonomy" id="1661398"/>
    <lineage>
        <taxon>Eukaryota</taxon>
        <taxon>Metazoa</taxon>
        <taxon>Ecdysozoa</taxon>
        <taxon>Arthropoda</taxon>
        <taxon>Hexapoda</taxon>
        <taxon>Insecta</taxon>
        <taxon>Pterygota</taxon>
        <taxon>Neoptera</taxon>
        <taxon>Endopterygota</taxon>
        <taxon>Coleoptera</taxon>
        <taxon>Polyphaga</taxon>
        <taxon>Cucujiformia</taxon>
        <taxon>Tenebrionidae</taxon>
        <taxon>Pimeliinae</taxon>
        <taxon>Asbolus</taxon>
    </lineage>
</organism>
<dbReference type="PANTHER" id="PTHR10117">
    <property type="entry name" value="TRANSIENT RECEPTOR POTENTIAL CHANNEL"/>
    <property type="match status" value="1"/>
</dbReference>
<dbReference type="AlphaFoldDB" id="A0A482VQW4"/>
<dbReference type="OrthoDB" id="2373987at2759"/>
<keyword evidence="4" id="KW-0677">Repeat</keyword>
<dbReference type="GO" id="GO:0070679">
    <property type="term" value="F:inositol 1,4,5 trisphosphate binding"/>
    <property type="evidence" value="ECO:0007669"/>
    <property type="project" value="TreeGrafter"/>
</dbReference>
<keyword evidence="8 11" id="KW-0472">Membrane</keyword>
<dbReference type="Pfam" id="PF00023">
    <property type="entry name" value="Ank"/>
    <property type="match status" value="1"/>
</dbReference>
<dbReference type="GO" id="GO:0005886">
    <property type="term" value="C:plasma membrane"/>
    <property type="evidence" value="ECO:0007669"/>
    <property type="project" value="TreeGrafter"/>
</dbReference>
<dbReference type="PROSITE" id="PS50088">
    <property type="entry name" value="ANK_REPEAT"/>
    <property type="match status" value="1"/>
</dbReference>
<reference evidence="13 14" key="1">
    <citation type="submission" date="2017-03" db="EMBL/GenBank/DDBJ databases">
        <title>Genome of the blue death feigning beetle - Asbolus verrucosus.</title>
        <authorList>
            <person name="Rider S.D."/>
        </authorList>
    </citation>
    <scope>NUCLEOTIDE SEQUENCE [LARGE SCALE GENOMIC DNA]</scope>
    <source>
        <strain evidence="13">Butters</strain>
        <tissue evidence="13">Head and leg muscle</tissue>
    </source>
</reference>
<evidence type="ECO:0000256" key="6">
    <source>
        <dbReference type="ARBA" id="ARBA00023043"/>
    </source>
</evidence>
<dbReference type="SMART" id="SM00248">
    <property type="entry name" value="ANK"/>
    <property type="match status" value="2"/>
</dbReference>
<keyword evidence="14" id="KW-1185">Reference proteome</keyword>
<dbReference type="InterPro" id="IPR036770">
    <property type="entry name" value="Ankyrin_rpt-contain_sf"/>
</dbReference>
<dbReference type="PROSITE" id="PS50297">
    <property type="entry name" value="ANK_REP_REGION"/>
    <property type="match status" value="1"/>
</dbReference>
<keyword evidence="5 11" id="KW-1133">Transmembrane helix</keyword>
<dbReference type="Pfam" id="PF08344">
    <property type="entry name" value="TRP_2"/>
    <property type="match status" value="1"/>
</dbReference>
<keyword evidence="13" id="KW-0675">Receptor</keyword>
<feature type="transmembrane region" description="Helical" evidence="11">
    <location>
        <begin position="540"/>
        <end position="566"/>
    </location>
</feature>
<dbReference type="NCBIfam" id="TIGR00870">
    <property type="entry name" value="trp"/>
    <property type="match status" value="1"/>
</dbReference>
<evidence type="ECO:0000259" key="12">
    <source>
        <dbReference type="SMART" id="SM01420"/>
    </source>
</evidence>
<dbReference type="GO" id="GO:0034703">
    <property type="term" value="C:cation channel complex"/>
    <property type="evidence" value="ECO:0007669"/>
    <property type="project" value="UniProtKB-ARBA"/>
</dbReference>
<evidence type="ECO:0000256" key="4">
    <source>
        <dbReference type="ARBA" id="ARBA00022737"/>
    </source>
</evidence>
<evidence type="ECO:0000313" key="13">
    <source>
        <dbReference type="EMBL" id="RZC35225.1"/>
    </source>
</evidence>
<dbReference type="Proteomes" id="UP000292052">
    <property type="component" value="Unassembled WGS sequence"/>
</dbReference>
<dbReference type="PANTHER" id="PTHR10117:SF51">
    <property type="entry name" value="TRANSIENT RECEPTOR POTENTIAL PROTEIN"/>
    <property type="match status" value="1"/>
</dbReference>
<dbReference type="Pfam" id="PF12796">
    <property type="entry name" value="Ank_2"/>
    <property type="match status" value="1"/>
</dbReference>
<dbReference type="STRING" id="1661398.A0A482VQW4"/>
<keyword evidence="2" id="KW-0813">Transport</keyword>
<feature type="transmembrane region" description="Helical" evidence="11">
    <location>
        <begin position="335"/>
        <end position="352"/>
    </location>
</feature>
<dbReference type="SUPFAM" id="SSF48403">
    <property type="entry name" value="Ankyrin repeat"/>
    <property type="match status" value="1"/>
</dbReference>
<name>A0A482VQW4_ASBVE</name>
<keyword evidence="9" id="KW-0407">Ion channel</keyword>
<dbReference type="EMBL" id="QDEB01072933">
    <property type="protein sequence ID" value="RZC35225.1"/>
    <property type="molecule type" value="Genomic_DNA"/>
</dbReference>
<dbReference type="InterPro" id="IPR013555">
    <property type="entry name" value="TRP_dom"/>
</dbReference>
<dbReference type="InterPro" id="IPR002110">
    <property type="entry name" value="Ankyrin_rpt"/>
</dbReference>
<feature type="transmembrane region" description="Helical" evidence="11">
    <location>
        <begin position="630"/>
        <end position="652"/>
    </location>
</feature>
<evidence type="ECO:0000256" key="10">
    <source>
        <dbReference type="PROSITE-ProRule" id="PRU00023"/>
    </source>
</evidence>
<evidence type="ECO:0000256" key="1">
    <source>
        <dbReference type="ARBA" id="ARBA00004141"/>
    </source>
</evidence>
<keyword evidence="3 11" id="KW-0812">Transmembrane</keyword>
<evidence type="ECO:0000256" key="9">
    <source>
        <dbReference type="ARBA" id="ARBA00023303"/>
    </source>
</evidence>
<protein>
    <submittedName>
        <fullName evidence="13">Transient receptor potential protein</fullName>
    </submittedName>
</protein>
<feature type="domain" description="Transient receptor ion channel" evidence="12">
    <location>
        <begin position="178"/>
        <end position="240"/>
    </location>
</feature>
<keyword evidence="6 10" id="KW-0040">ANK repeat</keyword>
<dbReference type="InterPro" id="IPR005821">
    <property type="entry name" value="Ion_trans_dom"/>
</dbReference>
<feature type="repeat" description="ANK" evidence="10">
    <location>
        <begin position="143"/>
        <end position="175"/>
    </location>
</feature>
<dbReference type="PRINTS" id="PR01097">
    <property type="entry name" value="TRNSRECEPTRP"/>
</dbReference>
<feature type="transmembrane region" description="Helical" evidence="11">
    <location>
        <begin position="412"/>
        <end position="429"/>
    </location>
</feature>
<proteinExistence type="predicted"/>
<accession>A0A482VQW4</accession>
<dbReference type="GO" id="GO:0051480">
    <property type="term" value="P:regulation of cytosolic calcium ion concentration"/>
    <property type="evidence" value="ECO:0007669"/>
    <property type="project" value="TreeGrafter"/>
</dbReference>
<sequence length="819" mass="95326">MRESGQNSWEDVTKSFYLLLKKLFYYTLQEVIVLQFAGTHNGIIEEYHNSPQEFDINCVDPFNRSALVAAIENGNIELIKLLLEFNIDVKVFFILTKDGLLHAIKEEFVEAVEVLLEWEENVHEPGQGYSWEKVERTSSAFSIDVTPLILAAHRNNYEIIKILLDRGATLPVPHDIKCGCDECVYSNQTDSLRHSQARINAYRALTSPSLICLSSTDPLLTAFELSWDLRRLSRMETEFREEYTNMRKEVENFATSLLNHVRTSNELMIMLNYDHKDPSWVAGERQTLERLKLAIKYKQKQFVAHPNVQQLLAAIWYEGLPGFRRKNILGQTIQVIKFGVMFPIYCVIYMLAPTSKVRFFMRKPFIKFICHSGKKVVLLGAASQKFEIILMESYGTEWMQKIVEEWKRKERGAVLGFAEYGVILYISSLMWSEIKSLWCGGFKEYISDLWNILDFITHFFYIVWLSLRISSWYITWKIEQNGGNPWYPREQWNSFEPMLISEGAFAAGMIFSFLKLVHIFSVNPHLGPLQISLGRMIIDIVKFFFIYTLVLFAFGCGLNQLLWYYAELEKNKCYHLSNGLPDFENNDKACTIWRRYANLFETSQSLFWASFGLIDLMSFELSGIKSFTRFWAMLMFGSYSVINVIVLLNMLIAMMSNSYQIISERSDIEWKFARSRLWISYFGEGDILPPPFNIMPNVEEKSKFKSKEAHVSVIKAVVRRYITAEQRKRDEVGITEDDVMEIRQDISTLRYEIINILKDNGMKTPNVSFEDKQVYGKKGKLIERRILNDFHVGIAKGILQGFRKAHLKGSYNIFDHVAK</sequence>
<dbReference type="SMART" id="SM01420">
    <property type="entry name" value="TRP_2"/>
    <property type="match status" value="1"/>
</dbReference>
<dbReference type="Gene3D" id="1.25.40.20">
    <property type="entry name" value="Ankyrin repeat-containing domain"/>
    <property type="match status" value="1"/>
</dbReference>
<dbReference type="GO" id="GO:0015279">
    <property type="term" value="F:store-operated calcium channel activity"/>
    <property type="evidence" value="ECO:0007669"/>
    <property type="project" value="TreeGrafter"/>
</dbReference>
<evidence type="ECO:0000256" key="2">
    <source>
        <dbReference type="ARBA" id="ARBA00022448"/>
    </source>
</evidence>